<dbReference type="EMBL" id="KZ502537">
    <property type="protein sequence ID" value="PKU76356.1"/>
    <property type="molecule type" value="Genomic_DNA"/>
</dbReference>
<proteinExistence type="predicted"/>
<dbReference type="AlphaFoldDB" id="A0A2I0WL28"/>
<dbReference type="Proteomes" id="UP000233837">
    <property type="component" value="Unassembled WGS sequence"/>
</dbReference>
<evidence type="ECO:0000313" key="3">
    <source>
        <dbReference type="Proteomes" id="UP000233837"/>
    </source>
</evidence>
<evidence type="ECO:0000256" key="1">
    <source>
        <dbReference type="SAM" id="MobiDB-lite"/>
    </source>
</evidence>
<gene>
    <name evidence="2" type="ORF">MA16_Dca000959</name>
</gene>
<reference evidence="2 3" key="1">
    <citation type="journal article" date="2016" name="Sci. Rep.">
        <title>The Dendrobium catenatum Lindl. genome sequence provides insights into polysaccharide synthase, floral development and adaptive evolution.</title>
        <authorList>
            <person name="Zhang G.Q."/>
            <person name="Xu Q."/>
            <person name="Bian C."/>
            <person name="Tsai W.C."/>
            <person name="Yeh C.M."/>
            <person name="Liu K.W."/>
            <person name="Yoshida K."/>
            <person name="Zhang L.S."/>
            <person name="Chang S.B."/>
            <person name="Chen F."/>
            <person name="Shi Y."/>
            <person name="Su Y.Y."/>
            <person name="Zhang Y.Q."/>
            <person name="Chen L.J."/>
            <person name="Yin Y."/>
            <person name="Lin M."/>
            <person name="Huang H."/>
            <person name="Deng H."/>
            <person name="Wang Z.W."/>
            <person name="Zhu S.L."/>
            <person name="Zhao X."/>
            <person name="Deng C."/>
            <person name="Niu S.C."/>
            <person name="Huang J."/>
            <person name="Wang M."/>
            <person name="Liu G.H."/>
            <person name="Yang H.J."/>
            <person name="Xiao X.J."/>
            <person name="Hsiao Y.Y."/>
            <person name="Wu W.L."/>
            <person name="Chen Y.Y."/>
            <person name="Mitsuda N."/>
            <person name="Ohme-Takagi M."/>
            <person name="Luo Y.B."/>
            <person name="Van de Peer Y."/>
            <person name="Liu Z.J."/>
        </authorList>
    </citation>
    <scope>NUCLEOTIDE SEQUENCE [LARGE SCALE GENOMIC DNA]</scope>
    <source>
        <tissue evidence="2">The whole plant</tissue>
    </source>
</reference>
<sequence>MTVVGEDERNWGWVVASGSHWRGKVQSHNLHDQVEEVEKTSEDETGNRESNLGGLGIVRGEGRK</sequence>
<feature type="region of interest" description="Disordered" evidence="1">
    <location>
        <begin position="36"/>
        <end position="64"/>
    </location>
</feature>
<organism evidence="2 3">
    <name type="scientific">Dendrobium catenatum</name>
    <dbReference type="NCBI Taxonomy" id="906689"/>
    <lineage>
        <taxon>Eukaryota</taxon>
        <taxon>Viridiplantae</taxon>
        <taxon>Streptophyta</taxon>
        <taxon>Embryophyta</taxon>
        <taxon>Tracheophyta</taxon>
        <taxon>Spermatophyta</taxon>
        <taxon>Magnoliopsida</taxon>
        <taxon>Liliopsida</taxon>
        <taxon>Asparagales</taxon>
        <taxon>Orchidaceae</taxon>
        <taxon>Epidendroideae</taxon>
        <taxon>Malaxideae</taxon>
        <taxon>Dendrobiinae</taxon>
        <taxon>Dendrobium</taxon>
    </lineage>
</organism>
<name>A0A2I0WL28_9ASPA</name>
<feature type="compositionally biased region" description="Basic and acidic residues" evidence="1">
    <location>
        <begin position="36"/>
        <end position="47"/>
    </location>
</feature>
<protein>
    <submittedName>
        <fullName evidence="2">Uncharacterized protein</fullName>
    </submittedName>
</protein>
<keyword evidence="3" id="KW-1185">Reference proteome</keyword>
<accession>A0A2I0WL28</accession>
<reference evidence="2 3" key="2">
    <citation type="journal article" date="2017" name="Nature">
        <title>The Apostasia genome and the evolution of orchids.</title>
        <authorList>
            <person name="Zhang G.Q."/>
            <person name="Liu K.W."/>
            <person name="Li Z."/>
            <person name="Lohaus R."/>
            <person name="Hsiao Y.Y."/>
            <person name="Niu S.C."/>
            <person name="Wang J.Y."/>
            <person name="Lin Y.C."/>
            <person name="Xu Q."/>
            <person name="Chen L.J."/>
            <person name="Yoshida K."/>
            <person name="Fujiwara S."/>
            <person name="Wang Z.W."/>
            <person name="Zhang Y.Q."/>
            <person name="Mitsuda N."/>
            <person name="Wang M."/>
            <person name="Liu G.H."/>
            <person name="Pecoraro L."/>
            <person name="Huang H.X."/>
            <person name="Xiao X.J."/>
            <person name="Lin M."/>
            <person name="Wu X.Y."/>
            <person name="Wu W.L."/>
            <person name="Chen Y.Y."/>
            <person name="Chang S.B."/>
            <person name="Sakamoto S."/>
            <person name="Ohme-Takagi M."/>
            <person name="Yagi M."/>
            <person name="Zeng S.J."/>
            <person name="Shen C.Y."/>
            <person name="Yeh C.M."/>
            <person name="Luo Y.B."/>
            <person name="Tsai W.C."/>
            <person name="Van de Peer Y."/>
            <person name="Liu Z.J."/>
        </authorList>
    </citation>
    <scope>NUCLEOTIDE SEQUENCE [LARGE SCALE GENOMIC DNA]</scope>
    <source>
        <tissue evidence="2">The whole plant</tissue>
    </source>
</reference>
<feature type="compositionally biased region" description="Gly residues" evidence="1">
    <location>
        <begin position="53"/>
        <end position="64"/>
    </location>
</feature>
<evidence type="ECO:0000313" key="2">
    <source>
        <dbReference type="EMBL" id="PKU76356.1"/>
    </source>
</evidence>